<dbReference type="CDD" id="cd06456">
    <property type="entry name" value="M3A_DCP"/>
    <property type="match status" value="1"/>
</dbReference>
<comment type="similarity">
    <text evidence="1 7">Belongs to the peptidase M3 family.</text>
</comment>
<dbReference type="InterPro" id="IPR024077">
    <property type="entry name" value="Neurolysin/TOP_dom2"/>
</dbReference>
<dbReference type="InterPro" id="IPR024079">
    <property type="entry name" value="MetalloPept_cat_dom_sf"/>
</dbReference>
<dbReference type="OrthoDB" id="9773538at2"/>
<evidence type="ECO:0000313" key="10">
    <source>
        <dbReference type="Proteomes" id="UP000239711"/>
    </source>
</evidence>
<keyword evidence="4 7" id="KW-0378">Hydrolase</keyword>
<dbReference type="Gene3D" id="1.20.1050.40">
    <property type="entry name" value="Endopeptidase. Chain P, domain 1"/>
    <property type="match status" value="1"/>
</dbReference>
<evidence type="ECO:0000256" key="1">
    <source>
        <dbReference type="ARBA" id="ARBA00006040"/>
    </source>
</evidence>
<keyword evidence="10" id="KW-1185">Reference proteome</keyword>
<dbReference type="GO" id="GO:0006508">
    <property type="term" value="P:proteolysis"/>
    <property type="evidence" value="ECO:0007669"/>
    <property type="project" value="UniProtKB-KW"/>
</dbReference>
<reference evidence="9 10" key="1">
    <citation type="submission" date="2018-02" db="EMBL/GenBank/DDBJ databases">
        <title>The draft genome of Sphingobacterium sp. 5JN-11.</title>
        <authorList>
            <person name="Liu L."/>
            <person name="Li L."/>
            <person name="Liang L."/>
            <person name="Zhang X."/>
            <person name="Wang T."/>
        </authorList>
    </citation>
    <scope>NUCLEOTIDE SEQUENCE [LARGE SCALE GENOMIC DNA]</scope>
    <source>
        <strain evidence="9 10">5JN-11</strain>
    </source>
</reference>
<keyword evidence="3 7" id="KW-0479">Metal-binding</keyword>
<dbReference type="AlphaFoldDB" id="A0A2S9J7W7"/>
<comment type="caution">
    <text evidence="9">The sequence shown here is derived from an EMBL/GenBank/DDBJ whole genome shotgun (WGS) entry which is preliminary data.</text>
</comment>
<dbReference type="GO" id="GO:0004180">
    <property type="term" value="F:carboxypeptidase activity"/>
    <property type="evidence" value="ECO:0007669"/>
    <property type="project" value="TreeGrafter"/>
</dbReference>
<dbReference type="Gene3D" id="3.40.390.10">
    <property type="entry name" value="Collagenase (Catalytic Domain)"/>
    <property type="match status" value="1"/>
</dbReference>
<evidence type="ECO:0000256" key="6">
    <source>
        <dbReference type="ARBA" id="ARBA00023049"/>
    </source>
</evidence>
<dbReference type="InterPro" id="IPR024080">
    <property type="entry name" value="Neurolysin/TOP_N"/>
</dbReference>
<evidence type="ECO:0000256" key="5">
    <source>
        <dbReference type="ARBA" id="ARBA00022833"/>
    </source>
</evidence>
<dbReference type="RefSeq" id="WP_105715429.1">
    <property type="nucleotide sequence ID" value="NZ_PVBQ01000002.1"/>
</dbReference>
<dbReference type="GO" id="GO:0046872">
    <property type="term" value="F:metal ion binding"/>
    <property type="evidence" value="ECO:0007669"/>
    <property type="project" value="UniProtKB-UniRule"/>
</dbReference>
<dbReference type="SUPFAM" id="SSF55486">
    <property type="entry name" value="Metalloproteases ('zincins'), catalytic domain"/>
    <property type="match status" value="1"/>
</dbReference>
<evidence type="ECO:0000256" key="3">
    <source>
        <dbReference type="ARBA" id="ARBA00022723"/>
    </source>
</evidence>
<dbReference type="FunFam" id="3.40.390.10:FF:000009">
    <property type="entry name" value="Oligopeptidase A"/>
    <property type="match status" value="1"/>
</dbReference>
<comment type="cofactor">
    <cofactor evidence="7">
        <name>Zn(2+)</name>
        <dbReference type="ChEBI" id="CHEBI:29105"/>
    </cofactor>
    <text evidence="7">Binds 1 zinc ion.</text>
</comment>
<keyword evidence="2 7" id="KW-0645">Protease</keyword>
<feature type="domain" description="Peptidase M3A/M3B catalytic" evidence="8">
    <location>
        <begin position="255"/>
        <end position="702"/>
    </location>
</feature>
<dbReference type="GO" id="GO:0005829">
    <property type="term" value="C:cytosol"/>
    <property type="evidence" value="ECO:0007669"/>
    <property type="project" value="TreeGrafter"/>
</dbReference>
<accession>A0A2S9J7W7</accession>
<evidence type="ECO:0000256" key="7">
    <source>
        <dbReference type="RuleBase" id="RU003435"/>
    </source>
</evidence>
<dbReference type="Proteomes" id="UP000239711">
    <property type="component" value="Unassembled WGS sequence"/>
</dbReference>
<evidence type="ECO:0000313" key="9">
    <source>
        <dbReference type="EMBL" id="PRD48864.1"/>
    </source>
</evidence>
<protein>
    <submittedName>
        <fullName evidence="9">Peptidase M3</fullName>
    </submittedName>
</protein>
<dbReference type="GO" id="GO:0004222">
    <property type="term" value="F:metalloendopeptidase activity"/>
    <property type="evidence" value="ECO:0007669"/>
    <property type="project" value="InterPro"/>
</dbReference>
<dbReference type="PROSITE" id="PS51257">
    <property type="entry name" value="PROKAR_LIPOPROTEIN"/>
    <property type="match status" value="1"/>
</dbReference>
<keyword evidence="5 7" id="KW-0862">Zinc</keyword>
<sequence length="705" mass="78636">MNKLKFLPFCIVVATVVVGCQETDSTQNENNPLLSAYDTQFQVPPFDKIRDEHFRPAFKAALEQHNQEIDVIVDNTEEPTFQNTIVALEDAGSLLGDVSRVFFNLNSANTNDSIQAIAKDMAPVLSAHGDEISLNGKLFARVKAVYDNRASLALNAEDAKLLEETYKGFVRAGANLSESDQEKLKKINSELSVLTNDFGQNLLAETNAYELVVDNEEDLAGLPAALKQAAADAAKAKDKEGKWVFTLQNPSVMPFLQYADNRELRKEIWNAYQMRGNNGNDNDNKEILLKTANLRLEKAKLLGYDSHAAYVLEEAMAENPTNVYALLNKIWTPALAKAKVEAADIQKEIEAAGGDFQVAPYDWRYYQEKIRKAKYALNEEEIKPYFSLAAVRQGAFDTANKLFGLHFVALSNVPTYHEEVEVYQVKDKNDKHLGLLYADFFPRESKRGGAWMTSYRSQSTKDGERVAPVISIVCNFTKPVGDEPALLTFDEATTLFHEFGHALHGLLSNVKYRSLAGTSVSRDFVELPSQVMENWAADPAVLKTYAKHYQTGEAIPDSLIEKMEQAGTFDQGFATVEYVAASLLDLDYHATTKPIEGDVNAFEADGMQKIGLIDAIIPRYRSTYFQHIFSGGYSAGYYAYIWAEVLDSDAFAAFKENGLFDQATATSFRENILEKGGTGNPAEMYRQFRGKDPDPVHLMKKRGLD</sequence>
<dbReference type="Gene3D" id="1.10.1370.10">
    <property type="entry name" value="Neurolysin, domain 3"/>
    <property type="match status" value="1"/>
</dbReference>
<evidence type="ECO:0000259" key="8">
    <source>
        <dbReference type="Pfam" id="PF01432"/>
    </source>
</evidence>
<dbReference type="EMBL" id="PVBQ01000002">
    <property type="protein sequence ID" value="PRD48864.1"/>
    <property type="molecule type" value="Genomic_DNA"/>
</dbReference>
<dbReference type="InterPro" id="IPR034005">
    <property type="entry name" value="M3A_DCP"/>
</dbReference>
<dbReference type="PANTHER" id="PTHR43660:SF1">
    <property type="entry name" value="DIPEPTIDYL CARBOXYPEPTIDASE"/>
    <property type="match status" value="1"/>
</dbReference>
<keyword evidence="6 7" id="KW-0482">Metalloprotease</keyword>
<gene>
    <name evidence="9" type="ORF">C5745_02685</name>
</gene>
<organism evidence="9 10">
    <name type="scientific">Sphingobacterium haloxyli</name>
    <dbReference type="NCBI Taxonomy" id="2100533"/>
    <lineage>
        <taxon>Bacteria</taxon>
        <taxon>Pseudomonadati</taxon>
        <taxon>Bacteroidota</taxon>
        <taxon>Sphingobacteriia</taxon>
        <taxon>Sphingobacteriales</taxon>
        <taxon>Sphingobacteriaceae</taxon>
        <taxon>Sphingobacterium</taxon>
    </lineage>
</organism>
<dbReference type="PANTHER" id="PTHR43660">
    <property type="entry name" value="DIPEPTIDYL CARBOXYPEPTIDASE"/>
    <property type="match status" value="1"/>
</dbReference>
<dbReference type="Pfam" id="PF01432">
    <property type="entry name" value="Peptidase_M3"/>
    <property type="match status" value="1"/>
</dbReference>
<dbReference type="InterPro" id="IPR045090">
    <property type="entry name" value="Pept_M3A_M3B"/>
</dbReference>
<evidence type="ECO:0000256" key="4">
    <source>
        <dbReference type="ARBA" id="ARBA00022801"/>
    </source>
</evidence>
<dbReference type="InterPro" id="IPR001567">
    <property type="entry name" value="Pept_M3A_M3B_dom"/>
</dbReference>
<proteinExistence type="inferred from homology"/>
<evidence type="ECO:0000256" key="2">
    <source>
        <dbReference type="ARBA" id="ARBA00022670"/>
    </source>
</evidence>
<name>A0A2S9J7W7_9SPHI</name>